<dbReference type="Proteomes" id="UP000194546">
    <property type="component" value="Unassembled WGS sequence"/>
</dbReference>
<dbReference type="SUPFAM" id="SSF54593">
    <property type="entry name" value="Glyoxalase/Bleomycin resistance protein/Dihydroxybiphenyl dioxygenase"/>
    <property type="match status" value="1"/>
</dbReference>
<dbReference type="GO" id="GO:0032259">
    <property type="term" value="P:methylation"/>
    <property type="evidence" value="ECO:0007669"/>
    <property type="project" value="UniProtKB-KW"/>
</dbReference>
<keyword evidence="3" id="KW-0808">Transferase</keyword>
<sequence>MRLEPYLYFNGRTEEALMFYQHAIGAETLSVLRFEDSPESVNATPEWKHKIMHSTFRIGSSIIMASDGVNAAPQVFSGFAIAIVADDDESGQRMFDALSVGGNVRMAWQPTFWSSGFGMISDKFGIPWIVSVMDDLGG</sequence>
<dbReference type="GO" id="GO:0008168">
    <property type="term" value="F:methyltransferase activity"/>
    <property type="evidence" value="ECO:0007669"/>
    <property type="project" value="UniProtKB-KW"/>
</dbReference>
<dbReference type="PANTHER" id="PTHR33990">
    <property type="entry name" value="PROTEIN YJDN-RELATED"/>
    <property type="match status" value="1"/>
</dbReference>
<evidence type="ECO:0000313" key="2">
    <source>
        <dbReference type="EMBL" id="OTP69961.1"/>
    </source>
</evidence>
<proteinExistence type="predicted"/>
<dbReference type="Gene3D" id="3.10.180.10">
    <property type="entry name" value="2,3-Dihydroxybiphenyl 1,2-Dioxygenase, domain 1"/>
    <property type="match status" value="1"/>
</dbReference>
<gene>
    <name evidence="3" type="ORF">PAMC26510_01270</name>
    <name evidence="2" type="ORF">PAMC26577_29995</name>
</gene>
<keyword evidence="3" id="KW-0489">Methyltransferase</keyword>
<dbReference type="RefSeq" id="WP_061998954.1">
    <property type="nucleotide sequence ID" value="NZ_MSRG01000092.1"/>
</dbReference>
<name>A0A242NAZ0_CABSO</name>
<dbReference type="InterPro" id="IPR029068">
    <property type="entry name" value="Glyas_Bleomycin-R_OHBP_Dase"/>
</dbReference>
<dbReference type="InterPro" id="IPR028973">
    <property type="entry name" value="PhnB-like"/>
</dbReference>
<evidence type="ECO:0000313" key="3">
    <source>
        <dbReference type="EMBL" id="OTP80863.1"/>
    </source>
</evidence>
<reference evidence="2 5" key="2">
    <citation type="submission" date="2017-03" db="EMBL/GenBank/DDBJ databases">
        <title>Genome analysis of strain PAMC 26577.</title>
        <authorList>
            <person name="Oh H.-M."/>
            <person name="Yang J.-A."/>
        </authorList>
    </citation>
    <scope>NUCLEOTIDE SEQUENCE [LARGE SCALE GENOMIC DNA]</scope>
    <source>
        <strain evidence="2 5">PAMC 26577</strain>
    </source>
</reference>
<reference evidence="3 4" key="1">
    <citation type="submission" date="2017-03" db="EMBL/GenBank/DDBJ databases">
        <title>Genome analysis of strain PAMC 26510.</title>
        <authorList>
            <person name="Oh H.-M."/>
            <person name="Yang J.-A."/>
        </authorList>
    </citation>
    <scope>NUCLEOTIDE SEQUENCE [LARGE SCALE GENOMIC DNA]</scope>
    <source>
        <strain evidence="3 4">PAMC 26510</strain>
    </source>
</reference>
<dbReference type="AlphaFoldDB" id="A0A242NAZ0"/>
<evidence type="ECO:0000313" key="5">
    <source>
        <dbReference type="Proteomes" id="UP000195221"/>
    </source>
</evidence>
<organism evidence="3 4">
    <name type="scientific">Caballeronia sordidicola</name>
    <name type="common">Burkholderia sordidicola</name>
    <dbReference type="NCBI Taxonomy" id="196367"/>
    <lineage>
        <taxon>Bacteria</taxon>
        <taxon>Pseudomonadati</taxon>
        <taxon>Pseudomonadota</taxon>
        <taxon>Betaproteobacteria</taxon>
        <taxon>Burkholderiales</taxon>
        <taxon>Burkholderiaceae</taxon>
        <taxon>Caballeronia</taxon>
    </lineage>
</organism>
<protein>
    <submittedName>
        <fullName evidence="3">PhnB protein, putative DNA binding 3-demethylubiquinone-9 3-methyltransferase protein</fullName>
    </submittedName>
    <submittedName>
        <fullName evidence="2">PhnB protein/ putative DNA binding 3-demethylubiquinone-9 3-methyltransferase domain protein</fullName>
    </submittedName>
</protein>
<evidence type="ECO:0000313" key="4">
    <source>
        <dbReference type="Proteomes" id="UP000194546"/>
    </source>
</evidence>
<evidence type="ECO:0000259" key="1">
    <source>
        <dbReference type="Pfam" id="PF06983"/>
    </source>
</evidence>
<comment type="caution">
    <text evidence="3">The sequence shown here is derived from an EMBL/GenBank/DDBJ whole genome shotgun (WGS) entry which is preliminary data.</text>
</comment>
<accession>A0A242NAZ0</accession>
<dbReference type="Proteomes" id="UP000195221">
    <property type="component" value="Unassembled WGS sequence"/>
</dbReference>
<dbReference type="PANTHER" id="PTHR33990:SF1">
    <property type="entry name" value="PROTEIN YJDN"/>
    <property type="match status" value="1"/>
</dbReference>
<dbReference type="EMBL" id="NBTY01000003">
    <property type="protein sequence ID" value="OTP80863.1"/>
    <property type="molecule type" value="Genomic_DNA"/>
</dbReference>
<dbReference type="Pfam" id="PF06983">
    <property type="entry name" value="3-dmu-9_3-mt"/>
    <property type="match status" value="1"/>
</dbReference>
<keyword evidence="3" id="KW-0830">Ubiquinone</keyword>
<feature type="domain" description="PhnB-like" evidence="1">
    <location>
        <begin position="4"/>
        <end position="130"/>
    </location>
</feature>
<dbReference type="CDD" id="cd06588">
    <property type="entry name" value="PhnB_like"/>
    <property type="match status" value="1"/>
</dbReference>
<dbReference type="EMBL" id="NBTZ01000112">
    <property type="protein sequence ID" value="OTP69961.1"/>
    <property type="molecule type" value="Genomic_DNA"/>
</dbReference>